<dbReference type="EMBL" id="CAEKKB010000005">
    <property type="protein sequence ID" value="CAB4311345.1"/>
    <property type="molecule type" value="Genomic_DNA"/>
</dbReference>
<reference evidence="5" key="1">
    <citation type="journal article" date="2020" name="Genome Biol.">
        <title>Gamete binning: chromosome-level and haplotype-resolved genome assembly enabled by high-throughput single-cell sequencing of gamete genomes.</title>
        <authorList>
            <person name="Campoy J.A."/>
            <person name="Sun H."/>
            <person name="Goel M."/>
            <person name="Jiao W.-B."/>
            <person name="Folz-Donahue K."/>
            <person name="Wang N."/>
            <person name="Rubio M."/>
            <person name="Liu C."/>
            <person name="Kukat C."/>
            <person name="Ruiz D."/>
            <person name="Huettel B."/>
            <person name="Schneeberger K."/>
        </authorList>
    </citation>
    <scope>NUCLEOTIDE SEQUENCE [LARGE SCALE GENOMIC DNA]</scope>
    <source>
        <strain evidence="5">cv. Rojo Pasion</strain>
    </source>
</reference>
<protein>
    <submittedName>
        <fullName evidence="3">Uncharacterized protein</fullName>
    </submittedName>
</protein>
<proteinExistence type="predicted"/>
<dbReference type="Proteomes" id="UP000507245">
    <property type="component" value="Unassembled WGS sequence"/>
</dbReference>
<accession>A0A6J5XHB9</accession>
<feature type="compositionally biased region" description="Basic and acidic residues" evidence="1">
    <location>
        <begin position="34"/>
        <end position="46"/>
    </location>
</feature>
<keyword evidence="5" id="KW-1185">Reference proteome</keyword>
<reference evidence="3 4" key="2">
    <citation type="submission" date="2020-05" db="EMBL/GenBank/DDBJ databases">
        <authorList>
            <person name="Campoy J."/>
            <person name="Schneeberger K."/>
            <person name="Spophaly S."/>
        </authorList>
    </citation>
    <scope>NUCLEOTIDE SEQUENCE [LARGE SCALE GENOMIC DNA]</scope>
    <source>
        <strain evidence="3">PruArmRojPasFocal</strain>
    </source>
</reference>
<dbReference type="EMBL" id="CAEKDK010000005">
    <property type="protein sequence ID" value="CAB4280935.1"/>
    <property type="molecule type" value="Genomic_DNA"/>
</dbReference>
<dbReference type="AlphaFoldDB" id="A0A6J5XHB9"/>
<evidence type="ECO:0000313" key="5">
    <source>
        <dbReference type="Proteomes" id="UP000507245"/>
    </source>
</evidence>
<evidence type="ECO:0000313" key="2">
    <source>
        <dbReference type="EMBL" id="CAB4280935.1"/>
    </source>
</evidence>
<name>A0A6J5XHB9_PRUAR</name>
<gene>
    <name evidence="2" type="ORF">CURHAP_LOCUS33894</name>
    <name evidence="3" type="ORF">ORAREDHAP_LOCUS33481</name>
</gene>
<evidence type="ECO:0000313" key="3">
    <source>
        <dbReference type="EMBL" id="CAB4311345.1"/>
    </source>
</evidence>
<dbReference type="Proteomes" id="UP000507222">
    <property type="component" value="Unassembled WGS sequence"/>
</dbReference>
<evidence type="ECO:0000256" key="1">
    <source>
        <dbReference type="SAM" id="MobiDB-lite"/>
    </source>
</evidence>
<sequence>MKFRFEQSQIPIVHLNNAKHLRYLYFLFFPEKKRESPTVSPKKNEGSDGSGSSDSIGNKLKNVTTYMAEYPDFPITFDRNFWNIRKVVIDDETKSFISNVKTILFFTDITVIPRKKKKFDQEFKK</sequence>
<organism evidence="3 5">
    <name type="scientific">Prunus armeniaca</name>
    <name type="common">Apricot</name>
    <name type="synonym">Armeniaca vulgaris</name>
    <dbReference type="NCBI Taxonomy" id="36596"/>
    <lineage>
        <taxon>Eukaryota</taxon>
        <taxon>Viridiplantae</taxon>
        <taxon>Streptophyta</taxon>
        <taxon>Embryophyta</taxon>
        <taxon>Tracheophyta</taxon>
        <taxon>Spermatophyta</taxon>
        <taxon>Magnoliopsida</taxon>
        <taxon>eudicotyledons</taxon>
        <taxon>Gunneridae</taxon>
        <taxon>Pentapetalae</taxon>
        <taxon>rosids</taxon>
        <taxon>fabids</taxon>
        <taxon>Rosales</taxon>
        <taxon>Rosaceae</taxon>
        <taxon>Amygdaloideae</taxon>
        <taxon>Amygdaleae</taxon>
        <taxon>Prunus</taxon>
    </lineage>
</organism>
<feature type="region of interest" description="Disordered" evidence="1">
    <location>
        <begin position="34"/>
        <end position="57"/>
    </location>
</feature>
<evidence type="ECO:0000313" key="4">
    <source>
        <dbReference type="Proteomes" id="UP000507222"/>
    </source>
</evidence>